<feature type="transmembrane region" description="Helical" evidence="1">
    <location>
        <begin position="192"/>
        <end position="211"/>
    </location>
</feature>
<dbReference type="Gene3D" id="1.20.1250.20">
    <property type="entry name" value="MFS general substrate transporter like domains"/>
    <property type="match status" value="1"/>
</dbReference>
<organism evidence="2 3">
    <name type="scientific">Haemaphysalis longicornis</name>
    <name type="common">Bush tick</name>
    <dbReference type="NCBI Taxonomy" id="44386"/>
    <lineage>
        <taxon>Eukaryota</taxon>
        <taxon>Metazoa</taxon>
        <taxon>Ecdysozoa</taxon>
        <taxon>Arthropoda</taxon>
        <taxon>Chelicerata</taxon>
        <taxon>Arachnida</taxon>
        <taxon>Acari</taxon>
        <taxon>Parasitiformes</taxon>
        <taxon>Ixodida</taxon>
        <taxon>Ixodoidea</taxon>
        <taxon>Ixodidae</taxon>
        <taxon>Haemaphysalinae</taxon>
        <taxon>Haemaphysalis</taxon>
    </lineage>
</organism>
<dbReference type="Proteomes" id="UP000821853">
    <property type="component" value="Chromosome 4"/>
</dbReference>
<feature type="transmembrane region" description="Helical" evidence="1">
    <location>
        <begin position="28"/>
        <end position="47"/>
    </location>
</feature>
<evidence type="ECO:0000313" key="3">
    <source>
        <dbReference type="Proteomes" id="UP000821853"/>
    </source>
</evidence>
<feature type="transmembrane region" description="Helical" evidence="1">
    <location>
        <begin position="166"/>
        <end position="185"/>
    </location>
</feature>
<keyword evidence="1" id="KW-1133">Transmembrane helix</keyword>
<dbReference type="AlphaFoldDB" id="A0A9J6GEN5"/>
<gene>
    <name evidence="2" type="ORF">HPB48_019259</name>
</gene>
<dbReference type="VEuPathDB" id="VectorBase:HLOH_063223"/>
<proteinExistence type="predicted"/>
<feature type="transmembrane region" description="Helical" evidence="1">
    <location>
        <begin position="223"/>
        <end position="244"/>
    </location>
</feature>
<reference evidence="2 3" key="1">
    <citation type="journal article" date="2020" name="Cell">
        <title>Large-Scale Comparative Analyses of Tick Genomes Elucidate Their Genetic Diversity and Vector Capacities.</title>
        <authorList>
            <consortium name="Tick Genome and Microbiome Consortium (TIGMIC)"/>
            <person name="Jia N."/>
            <person name="Wang J."/>
            <person name="Shi W."/>
            <person name="Du L."/>
            <person name="Sun Y."/>
            <person name="Zhan W."/>
            <person name="Jiang J.F."/>
            <person name="Wang Q."/>
            <person name="Zhang B."/>
            <person name="Ji P."/>
            <person name="Bell-Sakyi L."/>
            <person name="Cui X.M."/>
            <person name="Yuan T.T."/>
            <person name="Jiang B.G."/>
            <person name="Yang W.F."/>
            <person name="Lam T.T."/>
            <person name="Chang Q.C."/>
            <person name="Ding S.J."/>
            <person name="Wang X.J."/>
            <person name="Zhu J.G."/>
            <person name="Ruan X.D."/>
            <person name="Zhao L."/>
            <person name="Wei J.T."/>
            <person name="Ye R.Z."/>
            <person name="Que T.C."/>
            <person name="Du C.H."/>
            <person name="Zhou Y.H."/>
            <person name="Cheng J.X."/>
            <person name="Dai P.F."/>
            <person name="Guo W.B."/>
            <person name="Han X.H."/>
            <person name="Huang E.J."/>
            <person name="Li L.F."/>
            <person name="Wei W."/>
            <person name="Gao Y.C."/>
            <person name="Liu J.Z."/>
            <person name="Shao H.Z."/>
            <person name="Wang X."/>
            <person name="Wang C.C."/>
            <person name="Yang T.C."/>
            <person name="Huo Q.B."/>
            <person name="Li W."/>
            <person name="Chen H.Y."/>
            <person name="Chen S.E."/>
            <person name="Zhou L.G."/>
            <person name="Ni X.B."/>
            <person name="Tian J.H."/>
            <person name="Sheng Y."/>
            <person name="Liu T."/>
            <person name="Pan Y.S."/>
            <person name="Xia L.Y."/>
            <person name="Li J."/>
            <person name="Zhao F."/>
            <person name="Cao W.C."/>
        </authorList>
    </citation>
    <scope>NUCLEOTIDE SEQUENCE [LARGE SCALE GENOMIC DNA]</scope>
    <source>
        <strain evidence="2">HaeL-2018</strain>
    </source>
</reference>
<evidence type="ECO:0000256" key="1">
    <source>
        <dbReference type="SAM" id="Phobius"/>
    </source>
</evidence>
<sequence length="299" mass="31882">MGACALPTTEASPGLKSRRHSQHVYGNGLFQLLTLMSTAVGSCLYILHYESFKVTAGVMDHWCQRPVAFANLSVDEWKSLAIPLDDHGEPSHCLVRDPPDGGENSSVVSCSSWEFDLAPFGNNAVSEWKLVCNRSWLRSFVRIAYALGAMIALPAAGVAADNVGRKTVTFLAVPVVLIAGVASSLPKDLNFFVAVGTAVSAATGALVPPLWALLYEVSTPNMLVPYTVVTAAAVVVIVPGNTVYRQPNQWRVDDYSALPDGSHCLPAGAVLHSERVACLADSSRSHTGSTARHLARRPS</sequence>
<dbReference type="EMBL" id="JABSTR010000006">
    <property type="protein sequence ID" value="KAH9372944.1"/>
    <property type="molecule type" value="Genomic_DNA"/>
</dbReference>
<accession>A0A9J6GEN5</accession>
<keyword evidence="1" id="KW-0472">Membrane</keyword>
<name>A0A9J6GEN5_HAELO</name>
<keyword evidence="1" id="KW-0812">Transmembrane</keyword>
<evidence type="ECO:0000313" key="2">
    <source>
        <dbReference type="EMBL" id="KAH9372944.1"/>
    </source>
</evidence>
<feature type="transmembrane region" description="Helical" evidence="1">
    <location>
        <begin position="143"/>
        <end position="160"/>
    </location>
</feature>
<protein>
    <submittedName>
        <fullName evidence="2">Uncharacterized protein</fullName>
    </submittedName>
</protein>
<dbReference type="SUPFAM" id="SSF103473">
    <property type="entry name" value="MFS general substrate transporter"/>
    <property type="match status" value="1"/>
</dbReference>
<dbReference type="OrthoDB" id="6493548at2759"/>
<comment type="caution">
    <text evidence="2">The sequence shown here is derived from an EMBL/GenBank/DDBJ whole genome shotgun (WGS) entry which is preliminary data.</text>
</comment>
<dbReference type="InterPro" id="IPR036259">
    <property type="entry name" value="MFS_trans_sf"/>
</dbReference>
<keyword evidence="3" id="KW-1185">Reference proteome</keyword>